<reference evidence="5" key="1">
    <citation type="journal article" date="2020" name="mSystems">
        <title>Genome- and Community-Level Interaction Insights into Carbon Utilization and Element Cycling Functions of Hydrothermarchaeota in Hydrothermal Sediment.</title>
        <authorList>
            <person name="Zhou Z."/>
            <person name="Liu Y."/>
            <person name="Xu W."/>
            <person name="Pan J."/>
            <person name="Luo Z.H."/>
            <person name="Li M."/>
        </authorList>
    </citation>
    <scope>NUCLEOTIDE SEQUENCE [LARGE SCALE GENOMIC DNA]</scope>
    <source>
        <strain evidence="5">SpSt-456</strain>
    </source>
</reference>
<dbReference type="PANTHER" id="PTHR43179:SF12">
    <property type="entry name" value="GALACTOFURANOSYLTRANSFERASE GLFT2"/>
    <property type="match status" value="1"/>
</dbReference>
<dbReference type="Pfam" id="PF00535">
    <property type="entry name" value="Glycos_transf_2"/>
    <property type="match status" value="1"/>
</dbReference>
<evidence type="ECO:0000256" key="3">
    <source>
        <dbReference type="ARBA" id="ARBA00022679"/>
    </source>
</evidence>
<keyword evidence="2" id="KW-0328">Glycosyltransferase</keyword>
<dbReference type="EMBL" id="DSTK01000018">
    <property type="protein sequence ID" value="HFK96900.1"/>
    <property type="molecule type" value="Genomic_DNA"/>
</dbReference>
<dbReference type="AlphaFoldDB" id="A0A832A0C7"/>
<dbReference type="GO" id="GO:0016757">
    <property type="term" value="F:glycosyltransferase activity"/>
    <property type="evidence" value="ECO:0007669"/>
    <property type="project" value="UniProtKB-KW"/>
</dbReference>
<dbReference type="PANTHER" id="PTHR43179">
    <property type="entry name" value="RHAMNOSYLTRANSFERASE WBBL"/>
    <property type="match status" value="1"/>
</dbReference>
<feature type="domain" description="Glycosyltransferase 2-like" evidence="4">
    <location>
        <begin position="14"/>
        <end position="141"/>
    </location>
</feature>
<protein>
    <submittedName>
        <fullName evidence="5">Glycosyltransferase</fullName>
    </submittedName>
</protein>
<dbReference type="InterPro" id="IPR001173">
    <property type="entry name" value="Glyco_trans_2-like"/>
</dbReference>
<sequence length="311" mass="34960">MARCSPVIGLTLNYRDPARTRQCVLSLVKAGAQQVWVWDNSEDLGQSAGILKKAFCGESRVIVHESPINYGFAAGVNRALCEIQCKNPGAYVLIINNDAVILPGGIRALKHALKKHPKARIAYSEVRQNSGVIHKRYYHRWTGAITTSKLPGSFEYPNGCAFLLPLNRISLPLFDEDFFMYGEDVMLGWNLKPEEIAFVGSAWVRHEGSASSQMGSLFYEARVVAGHWILVRKLSASTWDFLAAFIGRFLYLSCRAAIRALRNESWVPVKGFIDGWRLAFIHDPLRLRVKHYDPAISLKRDSHWGTIRSGQ</sequence>
<comment type="caution">
    <text evidence="5">The sequence shown here is derived from an EMBL/GenBank/DDBJ whole genome shotgun (WGS) entry which is preliminary data.</text>
</comment>
<evidence type="ECO:0000256" key="1">
    <source>
        <dbReference type="ARBA" id="ARBA00006739"/>
    </source>
</evidence>
<evidence type="ECO:0000313" key="5">
    <source>
        <dbReference type="EMBL" id="HFK96900.1"/>
    </source>
</evidence>
<dbReference type="SUPFAM" id="SSF53448">
    <property type="entry name" value="Nucleotide-diphospho-sugar transferases"/>
    <property type="match status" value="1"/>
</dbReference>
<dbReference type="InterPro" id="IPR029044">
    <property type="entry name" value="Nucleotide-diphossugar_trans"/>
</dbReference>
<name>A0A832A0C7_9BACT</name>
<proteinExistence type="inferred from homology"/>
<organism evidence="5">
    <name type="scientific">Desulfacinum infernum</name>
    <dbReference type="NCBI Taxonomy" id="35837"/>
    <lineage>
        <taxon>Bacteria</taxon>
        <taxon>Pseudomonadati</taxon>
        <taxon>Thermodesulfobacteriota</taxon>
        <taxon>Syntrophobacteria</taxon>
        <taxon>Syntrophobacterales</taxon>
        <taxon>Syntrophobacteraceae</taxon>
        <taxon>Desulfacinum</taxon>
    </lineage>
</organism>
<evidence type="ECO:0000259" key="4">
    <source>
        <dbReference type="Pfam" id="PF00535"/>
    </source>
</evidence>
<keyword evidence="3 5" id="KW-0808">Transferase</keyword>
<evidence type="ECO:0000256" key="2">
    <source>
        <dbReference type="ARBA" id="ARBA00022676"/>
    </source>
</evidence>
<accession>A0A832A0C7</accession>
<dbReference type="Gene3D" id="3.90.550.10">
    <property type="entry name" value="Spore Coat Polysaccharide Biosynthesis Protein SpsA, Chain A"/>
    <property type="match status" value="1"/>
</dbReference>
<gene>
    <name evidence="5" type="ORF">ENS06_06190</name>
</gene>
<comment type="similarity">
    <text evidence="1">Belongs to the glycosyltransferase 2 family.</text>
</comment>